<sequence length="180" mass="20302">MERVRSRWRSPRPTPALAPPVCSPQRGVSVPICADSRPVGGDRPPSRAWRPLMGPPRPSQRLLVARQAGDSQDPSWLLSREIRGYAPLRRGAVKKQILILHLGPRDQDEPVFLAGHSGGFLVRQETTKSERLQEVIRRARAHPEANAHRPYRAAFRTQAPSRSKKKPAEQGFLRVWKVQP</sequence>
<feature type="compositionally biased region" description="Basic residues" evidence="1">
    <location>
        <begin position="1"/>
        <end position="10"/>
    </location>
</feature>
<feature type="compositionally biased region" description="Pro residues" evidence="1">
    <location>
        <begin position="12"/>
        <end position="22"/>
    </location>
</feature>
<keyword evidence="3" id="KW-1185">Reference proteome</keyword>
<dbReference type="EMBL" id="BDCO01000002">
    <property type="protein sequence ID" value="GAT33088.1"/>
    <property type="molecule type" value="Genomic_DNA"/>
</dbReference>
<feature type="region of interest" description="Disordered" evidence="1">
    <location>
        <begin position="1"/>
        <end position="58"/>
    </location>
</feature>
<dbReference type="AlphaFoldDB" id="A0A146G8T0"/>
<name>A0A146G8T0_TERSA</name>
<gene>
    <name evidence="2" type="ORF">TSACC_21495</name>
</gene>
<organism evidence="2 3">
    <name type="scientific">Terrimicrobium sacchariphilum</name>
    <dbReference type="NCBI Taxonomy" id="690879"/>
    <lineage>
        <taxon>Bacteria</taxon>
        <taxon>Pseudomonadati</taxon>
        <taxon>Verrucomicrobiota</taxon>
        <taxon>Terrimicrobiia</taxon>
        <taxon>Terrimicrobiales</taxon>
        <taxon>Terrimicrobiaceae</taxon>
        <taxon>Terrimicrobium</taxon>
    </lineage>
</organism>
<reference evidence="3" key="1">
    <citation type="journal article" date="2017" name="Genome Announc.">
        <title>Draft Genome Sequence of Terrimicrobium sacchariphilum NM-5T, a Facultative Anaerobic Soil Bacterium of the Class Spartobacteria.</title>
        <authorList>
            <person name="Qiu Y.L."/>
            <person name="Tourlousse D.M."/>
            <person name="Matsuura N."/>
            <person name="Ohashi A."/>
            <person name="Sekiguchi Y."/>
        </authorList>
    </citation>
    <scope>NUCLEOTIDE SEQUENCE [LARGE SCALE GENOMIC DNA]</scope>
    <source>
        <strain evidence="3">NM-5</strain>
    </source>
</reference>
<protein>
    <submittedName>
        <fullName evidence="2">Uncharacterized protein</fullName>
    </submittedName>
</protein>
<dbReference type="Proteomes" id="UP000076023">
    <property type="component" value="Unassembled WGS sequence"/>
</dbReference>
<comment type="caution">
    <text evidence="2">The sequence shown here is derived from an EMBL/GenBank/DDBJ whole genome shotgun (WGS) entry which is preliminary data.</text>
</comment>
<dbReference type="InParanoid" id="A0A146G8T0"/>
<proteinExistence type="predicted"/>
<evidence type="ECO:0000313" key="3">
    <source>
        <dbReference type="Proteomes" id="UP000076023"/>
    </source>
</evidence>
<accession>A0A146G8T0</accession>
<evidence type="ECO:0000313" key="2">
    <source>
        <dbReference type="EMBL" id="GAT33088.1"/>
    </source>
</evidence>
<evidence type="ECO:0000256" key="1">
    <source>
        <dbReference type="SAM" id="MobiDB-lite"/>
    </source>
</evidence>